<proteinExistence type="inferred from homology"/>
<evidence type="ECO:0000256" key="1">
    <source>
        <dbReference type="ARBA" id="ARBA00004429"/>
    </source>
</evidence>
<dbReference type="PANTHER" id="PTHR30574">
    <property type="entry name" value="INNER MEMBRANE PROTEIN YEDE"/>
    <property type="match status" value="1"/>
</dbReference>
<feature type="transmembrane region" description="Helical" evidence="9">
    <location>
        <begin position="148"/>
        <end position="165"/>
    </location>
</feature>
<feature type="transmembrane region" description="Helical" evidence="9">
    <location>
        <begin position="269"/>
        <end position="290"/>
    </location>
</feature>
<keyword evidence="3" id="KW-1003">Cell membrane</keyword>
<keyword evidence="11" id="KW-1185">Reference proteome</keyword>
<reference evidence="10 11" key="1">
    <citation type="submission" date="2019-11" db="EMBL/GenBank/DDBJ databases">
        <title>Genome sequence of Moorella glycerini DSM11254.</title>
        <authorList>
            <person name="Poehlein A."/>
            <person name="Boeer T."/>
            <person name="Daniel R."/>
        </authorList>
    </citation>
    <scope>NUCLEOTIDE SEQUENCE [LARGE SCALE GENOMIC DNA]</scope>
    <source>
        <strain evidence="10 11">DSM 11254</strain>
    </source>
</reference>
<dbReference type="PANTHER" id="PTHR30574:SF1">
    <property type="entry name" value="SULPHUR TRANSPORT DOMAIN-CONTAINING PROTEIN"/>
    <property type="match status" value="1"/>
</dbReference>
<evidence type="ECO:0000313" key="11">
    <source>
        <dbReference type="Proteomes" id="UP000425916"/>
    </source>
</evidence>
<feature type="transmembrane region" description="Helical" evidence="9">
    <location>
        <begin position="339"/>
        <end position="358"/>
    </location>
</feature>
<dbReference type="EMBL" id="CP046244">
    <property type="protein sequence ID" value="QGP92313.1"/>
    <property type="molecule type" value="Genomic_DNA"/>
</dbReference>
<comment type="similarity">
    <text evidence="8">Belongs to the TsuA/YedE (TC 9.B.102) family.</text>
</comment>
<evidence type="ECO:0000256" key="4">
    <source>
        <dbReference type="ARBA" id="ARBA00022519"/>
    </source>
</evidence>
<dbReference type="Proteomes" id="UP000425916">
    <property type="component" value="Chromosome"/>
</dbReference>
<evidence type="ECO:0000256" key="7">
    <source>
        <dbReference type="ARBA" id="ARBA00023136"/>
    </source>
</evidence>
<keyword evidence="6 9" id="KW-1133">Transmembrane helix</keyword>
<keyword evidence="7 9" id="KW-0472">Membrane</keyword>
<evidence type="ECO:0000256" key="8">
    <source>
        <dbReference type="ARBA" id="ARBA00035655"/>
    </source>
</evidence>
<gene>
    <name evidence="10" type="ORF">MGLY_16870</name>
</gene>
<evidence type="ECO:0000256" key="5">
    <source>
        <dbReference type="ARBA" id="ARBA00022692"/>
    </source>
</evidence>
<feature type="transmembrane region" description="Helical" evidence="9">
    <location>
        <begin position="365"/>
        <end position="389"/>
    </location>
</feature>
<keyword evidence="2" id="KW-0813">Transport</keyword>
<keyword evidence="4" id="KW-0997">Cell inner membrane</keyword>
<organism evidence="10 11">
    <name type="scientific">Neomoorella glycerini</name>
    <dbReference type="NCBI Taxonomy" id="55779"/>
    <lineage>
        <taxon>Bacteria</taxon>
        <taxon>Bacillati</taxon>
        <taxon>Bacillota</taxon>
        <taxon>Clostridia</taxon>
        <taxon>Neomoorellales</taxon>
        <taxon>Neomoorellaceae</taxon>
        <taxon>Neomoorella</taxon>
    </lineage>
</organism>
<evidence type="ECO:0000256" key="3">
    <source>
        <dbReference type="ARBA" id="ARBA00022475"/>
    </source>
</evidence>
<evidence type="ECO:0000313" key="10">
    <source>
        <dbReference type="EMBL" id="QGP92313.1"/>
    </source>
</evidence>
<sequence length="399" mass="43301">MAKELQKELQLAEQVKVNLKSQEPYALGAALLAAGIYWWLQGHGPGLGEAWLFGLAFGFVLQRSRFCFVAAFRDPFITGNTSVSRAVVIALAAATPGMALVAWRGVTLADVHPAGWHTLAGGLLFGMGMVLAGGCASGNLMRVGEGHLLQWLVLGAFIGGSLWGAHDFGWWHQVSICRSPTLFLPKVLGWGPALVIQLLALGLIYLGLRYLENRSFPGSTPAWRPRQPFRLRYLWSRPWPYWTGGLALAVLDVALIWRGGQPWGITTAFSYWGAWLWKAFTGAPPGWYYYSLPAHSRALSLGFLAEPRTLLDLGLIGGAFLAALAASEFRLHWPRRWPLVPAALTGGLLMGYGARIAMGCNIGALFNGIASFSLHGWLFGLGLAGGAYLGSKLLLRFLV</sequence>
<comment type="subcellular location">
    <subcellularLocation>
        <location evidence="1">Cell inner membrane</location>
        <topology evidence="1">Multi-pass membrane protein</topology>
    </subcellularLocation>
</comment>
<accession>A0A6I5ZQP4</accession>
<evidence type="ECO:0000256" key="2">
    <source>
        <dbReference type="ARBA" id="ARBA00022448"/>
    </source>
</evidence>
<feature type="transmembrane region" description="Helical" evidence="9">
    <location>
        <begin position="310"/>
        <end position="327"/>
    </location>
</feature>
<dbReference type="InterPro" id="IPR007272">
    <property type="entry name" value="Sulf_transp_TsuA/YedE"/>
</dbReference>
<dbReference type="GO" id="GO:0005886">
    <property type="term" value="C:plasma membrane"/>
    <property type="evidence" value="ECO:0007669"/>
    <property type="project" value="UniProtKB-SubCell"/>
</dbReference>
<dbReference type="Pfam" id="PF04143">
    <property type="entry name" value="Sulf_transp"/>
    <property type="match status" value="1"/>
</dbReference>
<feature type="transmembrane region" description="Helical" evidence="9">
    <location>
        <begin position="115"/>
        <end position="136"/>
    </location>
</feature>
<protein>
    <submittedName>
        <fullName evidence="10">Uncharacterized protein</fullName>
    </submittedName>
</protein>
<feature type="transmembrane region" description="Helical" evidence="9">
    <location>
        <begin position="188"/>
        <end position="208"/>
    </location>
</feature>
<keyword evidence="5 9" id="KW-0812">Transmembrane</keyword>
<feature type="transmembrane region" description="Helical" evidence="9">
    <location>
        <begin position="83"/>
        <end position="103"/>
    </location>
</feature>
<name>A0A6I5ZQP4_9FIRM</name>
<dbReference type="AlphaFoldDB" id="A0A6I5ZQP4"/>
<evidence type="ECO:0000256" key="6">
    <source>
        <dbReference type="ARBA" id="ARBA00022989"/>
    </source>
</evidence>
<evidence type="ECO:0000256" key="9">
    <source>
        <dbReference type="SAM" id="Phobius"/>
    </source>
</evidence>